<keyword evidence="4 6" id="KW-0472">Membrane</keyword>
<name>A0ABM0ZWQ7_APLCA</name>
<evidence type="ECO:0000313" key="9">
    <source>
        <dbReference type="RefSeq" id="XP_012936083.2"/>
    </source>
</evidence>
<dbReference type="Pfam" id="PF00001">
    <property type="entry name" value="7tm_1"/>
    <property type="match status" value="1"/>
</dbReference>
<dbReference type="InterPro" id="IPR000276">
    <property type="entry name" value="GPCR_Rhodpsn"/>
</dbReference>
<feature type="transmembrane region" description="Helical" evidence="6">
    <location>
        <begin position="75"/>
        <end position="93"/>
    </location>
</feature>
<feature type="transmembrane region" description="Helical" evidence="6">
    <location>
        <begin position="172"/>
        <end position="191"/>
    </location>
</feature>
<evidence type="ECO:0000256" key="2">
    <source>
        <dbReference type="ARBA" id="ARBA00022692"/>
    </source>
</evidence>
<organism evidence="8 9">
    <name type="scientific">Aplysia californica</name>
    <name type="common">California sea hare</name>
    <dbReference type="NCBI Taxonomy" id="6500"/>
    <lineage>
        <taxon>Eukaryota</taxon>
        <taxon>Metazoa</taxon>
        <taxon>Spiralia</taxon>
        <taxon>Lophotrochozoa</taxon>
        <taxon>Mollusca</taxon>
        <taxon>Gastropoda</taxon>
        <taxon>Heterobranchia</taxon>
        <taxon>Euthyneura</taxon>
        <taxon>Tectipleura</taxon>
        <taxon>Aplysiida</taxon>
        <taxon>Aplysioidea</taxon>
        <taxon>Aplysiidae</taxon>
        <taxon>Aplysia</taxon>
    </lineage>
</organism>
<dbReference type="InterPro" id="IPR017452">
    <property type="entry name" value="GPCR_Rhodpsn_7TM"/>
</dbReference>
<evidence type="ECO:0000256" key="4">
    <source>
        <dbReference type="ARBA" id="ARBA00023136"/>
    </source>
</evidence>
<feature type="transmembrane region" description="Helical" evidence="6">
    <location>
        <begin position="42"/>
        <end position="63"/>
    </location>
</feature>
<feature type="compositionally biased region" description="Basic and acidic residues" evidence="5">
    <location>
        <begin position="548"/>
        <end position="559"/>
    </location>
</feature>
<dbReference type="PANTHER" id="PTHR24244">
    <property type="entry name" value="NEUROPEPTIDE S RECEPTOR"/>
    <property type="match status" value="1"/>
</dbReference>
<dbReference type="PANTHER" id="PTHR24244:SF1">
    <property type="entry name" value="G-PROTEIN COUPLED RECEPTORS FAMILY 1 PROFILE DOMAIN-CONTAINING PROTEIN"/>
    <property type="match status" value="1"/>
</dbReference>
<evidence type="ECO:0000313" key="8">
    <source>
        <dbReference type="Proteomes" id="UP000694888"/>
    </source>
</evidence>
<reference evidence="9" key="1">
    <citation type="submission" date="2025-08" db="UniProtKB">
        <authorList>
            <consortium name="RefSeq"/>
        </authorList>
    </citation>
    <scope>IDENTIFICATION</scope>
</reference>
<dbReference type="Gene3D" id="1.20.1070.10">
    <property type="entry name" value="Rhodopsin 7-helix transmembrane proteins"/>
    <property type="match status" value="2"/>
</dbReference>
<keyword evidence="2 6" id="KW-0812">Transmembrane</keyword>
<feature type="compositionally biased region" description="Low complexity" evidence="5">
    <location>
        <begin position="562"/>
        <end position="578"/>
    </location>
</feature>
<dbReference type="SUPFAM" id="SSF81321">
    <property type="entry name" value="Family A G protein-coupled receptor-like"/>
    <property type="match status" value="1"/>
</dbReference>
<dbReference type="GeneID" id="101858548"/>
<evidence type="ECO:0000259" key="7">
    <source>
        <dbReference type="PROSITE" id="PS50262"/>
    </source>
</evidence>
<keyword evidence="3 6" id="KW-1133">Transmembrane helix</keyword>
<feature type="region of interest" description="Disordered" evidence="5">
    <location>
        <begin position="505"/>
        <end position="613"/>
    </location>
</feature>
<evidence type="ECO:0000256" key="6">
    <source>
        <dbReference type="SAM" id="Phobius"/>
    </source>
</evidence>
<keyword evidence="8" id="KW-1185">Reference proteome</keyword>
<feature type="transmembrane region" description="Helical" evidence="6">
    <location>
        <begin position="99"/>
        <end position="120"/>
    </location>
</feature>
<dbReference type="InterPro" id="IPR027294">
    <property type="entry name" value="NPS_rcpt"/>
</dbReference>
<feature type="compositionally biased region" description="Basic and acidic residues" evidence="5">
    <location>
        <begin position="585"/>
        <end position="594"/>
    </location>
</feature>
<sequence length="626" mass="69453">MAMKSEKDSQENVSYYYQDDYDYYFYGNGTDGIYEFYTVPQIVFVSILCLFIIVGNICVLAAIRLSKNGRKTRMNFFILHLAIAGQSGWVLFITSISVVTFFIPAIIIAICYIAIIYIIWSKGQSNVSGSRLDRMSQSSGSSVHRLTINASRHDSGRGIIPQAKIRTIKMTLIIVIVFTLCWSPFFLYNLLDVYEMIPKSNRLSTFIQSAAPLNSAANPIIYGIFSTRICRNLRRIPMIPCLRKAFCRCKDNKDFPQRPQHGRAHRFLASHSTDPTLSTQESTKRALQLNGDIRMWPLHTGRGNGNHGRKKLSSKDKTYSASVSSPVKTKLSKTTPGIFKFRPHSKLWKSDRESKKGAVYSNKKSPAKLKEEEVELTSGSTDSTDRGYSKPTALTMETNGSSVQEILQLRRNSSVSLNNYPVILEVSGKENNDLEGTAHKLSKKSGEIHISFSLHNIGRAPTATAATERPSRHSTEMLSISQKGCMPDDKLDSLVICNTCVDESSLGSRMSGASSPSVSPTQGGRHSPEAHCSSADITPCNHSQRITHVADDPVTRSHDLISTSPSTPRSASPATAGSDQEDEKTDTLLRDRYLATRRPTGVPSVRKRLDKGDNQLLHSVTQKLQV</sequence>
<feature type="compositionally biased region" description="Low complexity" evidence="5">
    <location>
        <begin position="505"/>
        <end position="519"/>
    </location>
</feature>
<evidence type="ECO:0000256" key="5">
    <source>
        <dbReference type="SAM" id="MobiDB-lite"/>
    </source>
</evidence>
<feature type="region of interest" description="Disordered" evidence="5">
    <location>
        <begin position="350"/>
        <end position="394"/>
    </location>
</feature>
<proteinExistence type="predicted"/>
<evidence type="ECO:0000256" key="1">
    <source>
        <dbReference type="ARBA" id="ARBA00004370"/>
    </source>
</evidence>
<evidence type="ECO:0000256" key="3">
    <source>
        <dbReference type="ARBA" id="ARBA00022989"/>
    </source>
</evidence>
<gene>
    <name evidence="9" type="primary">LOC101858548</name>
</gene>
<accession>A0ABM0ZWQ7</accession>
<dbReference type="PROSITE" id="PS50262">
    <property type="entry name" value="G_PROTEIN_RECEP_F1_2"/>
    <property type="match status" value="1"/>
</dbReference>
<dbReference type="PRINTS" id="PR00237">
    <property type="entry name" value="GPCRRHODOPSN"/>
</dbReference>
<comment type="subcellular location">
    <subcellularLocation>
        <location evidence="1">Membrane</location>
    </subcellularLocation>
</comment>
<dbReference type="Proteomes" id="UP000694888">
    <property type="component" value="Unplaced"/>
</dbReference>
<protein>
    <submittedName>
        <fullName evidence="9">Uncharacterized protein LOC101858548</fullName>
    </submittedName>
</protein>
<feature type="region of interest" description="Disordered" evidence="5">
    <location>
        <begin position="295"/>
        <end position="327"/>
    </location>
</feature>
<dbReference type="RefSeq" id="XP_012936083.2">
    <property type="nucleotide sequence ID" value="XM_013080629.2"/>
</dbReference>
<feature type="domain" description="G-protein coupled receptors family 1 profile" evidence="7">
    <location>
        <begin position="58"/>
        <end position="222"/>
    </location>
</feature>